<feature type="domain" description="HAT C-terminal dimerisation" evidence="1">
    <location>
        <begin position="3"/>
        <end position="28"/>
    </location>
</feature>
<proteinExistence type="predicted"/>
<reference evidence="2" key="1">
    <citation type="submission" date="2014-09" db="EMBL/GenBank/DDBJ databases">
        <authorList>
            <person name="Magalhaes I.L.F."/>
            <person name="Oliveira U."/>
            <person name="Santos F.R."/>
            <person name="Vidigal T.H.D.A."/>
            <person name="Brescovit A.D."/>
            <person name="Santos A.J."/>
        </authorList>
    </citation>
    <scope>NUCLEOTIDE SEQUENCE</scope>
    <source>
        <tissue evidence="2">Shoot tissue taken approximately 20 cm above the soil surface</tissue>
    </source>
</reference>
<evidence type="ECO:0000259" key="1">
    <source>
        <dbReference type="Pfam" id="PF05699"/>
    </source>
</evidence>
<dbReference type="AlphaFoldDB" id="A0A0A9FHH7"/>
<dbReference type="InterPro" id="IPR008906">
    <property type="entry name" value="HATC_C_dom"/>
</dbReference>
<name>A0A0A9FHH7_ARUDO</name>
<accession>A0A0A9FHH7</accession>
<dbReference type="GO" id="GO:0046983">
    <property type="term" value="F:protein dimerization activity"/>
    <property type="evidence" value="ECO:0007669"/>
    <property type="project" value="InterPro"/>
</dbReference>
<dbReference type="Pfam" id="PF05699">
    <property type="entry name" value="Dimer_Tnp_hAT"/>
    <property type="match status" value="1"/>
</dbReference>
<organism evidence="2">
    <name type="scientific">Arundo donax</name>
    <name type="common">Giant reed</name>
    <name type="synonym">Donax arundinaceus</name>
    <dbReference type="NCBI Taxonomy" id="35708"/>
    <lineage>
        <taxon>Eukaryota</taxon>
        <taxon>Viridiplantae</taxon>
        <taxon>Streptophyta</taxon>
        <taxon>Embryophyta</taxon>
        <taxon>Tracheophyta</taxon>
        <taxon>Spermatophyta</taxon>
        <taxon>Magnoliopsida</taxon>
        <taxon>Liliopsida</taxon>
        <taxon>Poales</taxon>
        <taxon>Poaceae</taxon>
        <taxon>PACMAD clade</taxon>
        <taxon>Arundinoideae</taxon>
        <taxon>Arundineae</taxon>
        <taxon>Arundo</taxon>
    </lineage>
</organism>
<evidence type="ECO:0000313" key="2">
    <source>
        <dbReference type="EMBL" id="JAE11807.1"/>
    </source>
</evidence>
<protein>
    <recommendedName>
        <fullName evidence="1">HAT C-terminal dimerisation domain-containing protein</fullName>
    </recommendedName>
</protein>
<sequence>MGERIITDFRSSLAPKTVEALICLQDWYRVAGSTEFSLTSIHDEADNDGTMQ</sequence>
<dbReference type="EMBL" id="GBRH01186089">
    <property type="protein sequence ID" value="JAE11807.1"/>
    <property type="molecule type" value="Transcribed_RNA"/>
</dbReference>
<reference evidence="2" key="2">
    <citation type="journal article" date="2015" name="Data Brief">
        <title>Shoot transcriptome of the giant reed, Arundo donax.</title>
        <authorList>
            <person name="Barrero R.A."/>
            <person name="Guerrero F.D."/>
            <person name="Moolhuijzen P."/>
            <person name="Goolsby J.A."/>
            <person name="Tidwell J."/>
            <person name="Bellgard S.E."/>
            <person name="Bellgard M.I."/>
        </authorList>
    </citation>
    <scope>NUCLEOTIDE SEQUENCE</scope>
    <source>
        <tissue evidence="2">Shoot tissue taken approximately 20 cm above the soil surface</tissue>
    </source>
</reference>